<keyword evidence="3" id="KW-1185">Reference proteome</keyword>
<dbReference type="InterPro" id="IPR000719">
    <property type="entry name" value="Prot_kinase_dom"/>
</dbReference>
<dbReference type="InterPro" id="IPR008271">
    <property type="entry name" value="Ser/Thr_kinase_AS"/>
</dbReference>
<sequence>MPKQSRPTSPSTWRRRSWASLRSTPRSNRITRVLTAILLFVCVLHAYDKFCTARWELSIKYSPTQFTRLSVEEQIRLADPQWQSNESTELAPYQDSTDKSAYSRAALLNDGLQWTKLGGGFEGETFRYRDVVIKVYRERHTPLRNCMLGREPEQRWPTEVAASLIMGGMRGRGETIEDDASFLPVIDYFLASPPAKDQLQSRKWHFVTEFQANGNLGKLGQRLRESESVYTARDLDTIFRPSLNRVLQALEDMHANHDLCHDDLKMDNIFLGNRHNATERLPPTEATHWLLADLGNAREREHAYHATTIWRSRNLMDCRANDVVRLMKTYLEFLRMSVDDLERFDAELFEAAEPWSRLSWSVLDGSQQQYRTTAGSVLNRSLEDFMPTNAPLAGAPRQPFSFHNPLARLFAGRRWALSSATQRILEVQARERSARVWGMASVFGVPYPSCADTTP</sequence>
<dbReference type="Proteomes" id="UP001055219">
    <property type="component" value="Unassembled WGS sequence"/>
</dbReference>
<evidence type="ECO:0000259" key="1">
    <source>
        <dbReference type="PROSITE" id="PS50011"/>
    </source>
</evidence>
<gene>
    <name evidence="2" type="ORF">J7T54_003372</name>
</gene>
<organism evidence="2 3">
    <name type="scientific">Emericellopsis cladophorae</name>
    <dbReference type="NCBI Taxonomy" id="2686198"/>
    <lineage>
        <taxon>Eukaryota</taxon>
        <taxon>Fungi</taxon>
        <taxon>Dikarya</taxon>
        <taxon>Ascomycota</taxon>
        <taxon>Pezizomycotina</taxon>
        <taxon>Sordariomycetes</taxon>
        <taxon>Hypocreomycetidae</taxon>
        <taxon>Hypocreales</taxon>
        <taxon>Bionectriaceae</taxon>
        <taxon>Emericellopsis</taxon>
    </lineage>
</organism>
<dbReference type="InterPro" id="IPR011009">
    <property type="entry name" value="Kinase-like_dom_sf"/>
</dbReference>
<dbReference type="SUPFAM" id="SSF56112">
    <property type="entry name" value="Protein kinase-like (PK-like)"/>
    <property type="match status" value="1"/>
</dbReference>
<dbReference type="GO" id="GO:0005524">
    <property type="term" value="F:ATP binding"/>
    <property type="evidence" value="ECO:0007669"/>
    <property type="project" value="InterPro"/>
</dbReference>
<name>A0A9P9XVY8_9HYPO</name>
<protein>
    <recommendedName>
        <fullName evidence="1">Protein kinase domain-containing protein</fullName>
    </recommendedName>
</protein>
<proteinExistence type="predicted"/>
<evidence type="ECO:0000313" key="2">
    <source>
        <dbReference type="EMBL" id="KAI6778593.1"/>
    </source>
</evidence>
<reference evidence="2" key="2">
    <citation type="submission" date="2022-07" db="EMBL/GenBank/DDBJ databases">
        <authorList>
            <person name="Goncalves M.F.M."/>
            <person name="Hilario S."/>
            <person name="Van De Peer Y."/>
            <person name="Esteves A.C."/>
            <person name="Alves A."/>
        </authorList>
    </citation>
    <scope>NUCLEOTIDE SEQUENCE</scope>
    <source>
        <strain evidence="2">MUM 19.33</strain>
    </source>
</reference>
<dbReference type="OrthoDB" id="5337378at2759"/>
<dbReference type="GeneID" id="75829873"/>
<dbReference type="Gene3D" id="1.10.510.10">
    <property type="entry name" value="Transferase(Phosphotransferase) domain 1"/>
    <property type="match status" value="1"/>
</dbReference>
<dbReference type="EMBL" id="JAGIXG020000064">
    <property type="protein sequence ID" value="KAI6778593.1"/>
    <property type="molecule type" value="Genomic_DNA"/>
</dbReference>
<dbReference type="GO" id="GO:0004672">
    <property type="term" value="F:protein kinase activity"/>
    <property type="evidence" value="ECO:0007669"/>
    <property type="project" value="InterPro"/>
</dbReference>
<accession>A0A9P9XVY8</accession>
<dbReference type="RefSeq" id="XP_051359449.1">
    <property type="nucleotide sequence ID" value="XM_051509549.1"/>
</dbReference>
<dbReference type="AlphaFoldDB" id="A0A9P9XVY8"/>
<evidence type="ECO:0000313" key="3">
    <source>
        <dbReference type="Proteomes" id="UP001055219"/>
    </source>
</evidence>
<dbReference type="PROSITE" id="PS00108">
    <property type="entry name" value="PROTEIN_KINASE_ST"/>
    <property type="match status" value="1"/>
</dbReference>
<reference evidence="2" key="1">
    <citation type="journal article" date="2021" name="J Fungi (Basel)">
        <title>Genomic and Metabolomic Analyses of the Marine Fungus Emericellopsis cladophorae: Insights into Saltwater Adaptability Mechanisms and Its Biosynthetic Potential.</title>
        <authorList>
            <person name="Goncalves M.F.M."/>
            <person name="Hilario S."/>
            <person name="Van de Peer Y."/>
            <person name="Esteves A.C."/>
            <person name="Alves A."/>
        </authorList>
    </citation>
    <scope>NUCLEOTIDE SEQUENCE</scope>
    <source>
        <strain evidence="2">MUM 19.33</strain>
    </source>
</reference>
<dbReference type="PROSITE" id="PS50011">
    <property type="entry name" value="PROTEIN_KINASE_DOM"/>
    <property type="match status" value="1"/>
</dbReference>
<comment type="caution">
    <text evidence="2">The sequence shown here is derived from an EMBL/GenBank/DDBJ whole genome shotgun (WGS) entry which is preliminary data.</text>
</comment>
<feature type="domain" description="Protein kinase" evidence="1">
    <location>
        <begin position="111"/>
        <end position="455"/>
    </location>
</feature>